<gene>
    <name evidence="3" type="ORF">BOW51_04285</name>
</gene>
<name>A0A1T2KW21_9GAMM</name>
<accession>A0A1T2KW21</accession>
<evidence type="ECO:0000313" key="4">
    <source>
        <dbReference type="Proteomes" id="UP000190896"/>
    </source>
</evidence>
<keyword evidence="4" id="KW-1185">Reference proteome</keyword>
<proteinExistence type="predicted"/>
<dbReference type="Proteomes" id="UP000190896">
    <property type="component" value="Unassembled WGS sequence"/>
</dbReference>
<organism evidence="3 4">
    <name type="scientific">Solemya velesiana gill symbiont</name>
    <dbReference type="NCBI Taxonomy" id="1918948"/>
    <lineage>
        <taxon>Bacteria</taxon>
        <taxon>Pseudomonadati</taxon>
        <taxon>Pseudomonadota</taxon>
        <taxon>Gammaproteobacteria</taxon>
        <taxon>sulfur-oxidizing symbionts</taxon>
    </lineage>
</organism>
<dbReference type="AlphaFoldDB" id="A0A1T2KW21"/>
<evidence type="ECO:0000313" key="3">
    <source>
        <dbReference type="EMBL" id="OOZ37035.1"/>
    </source>
</evidence>
<dbReference type="RefSeq" id="WP_078486284.1">
    <property type="nucleotide sequence ID" value="NZ_MPRJ01000019.1"/>
</dbReference>
<dbReference type="InterPro" id="IPR025646">
    <property type="entry name" value="DUF4350"/>
</dbReference>
<evidence type="ECO:0000256" key="1">
    <source>
        <dbReference type="SAM" id="Phobius"/>
    </source>
</evidence>
<feature type="transmembrane region" description="Helical" evidence="1">
    <location>
        <begin position="7"/>
        <end position="28"/>
    </location>
</feature>
<dbReference type="OrthoDB" id="6638317at2"/>
<feature type="transmembrane region" description="Helical" evidence="1">
    <location>
        <begin position="296"/>
        <end position="316"/>
    </location>
</feature>
<reference evidence="3 4" key="1">
    <citation type="submission" date="2016-11" db="EMBL/GenBank/DDBJ databases">
        <title>Mixed transmission modes and dynamic genome evolution in an obligate animal-bacterial symbiosis.</title>
        <authorList>
            <person name="Russell S.L."/>
            <person name="Corbett-Detig R.B."/>
            <person name="Cavanaugh C.M."/>
        </authorList>
    </citation>
    <scope>NUCLEOTIDE SEQUENCE [LARGE SCALE GENOMIC DNA]</scope>
    <source>
        <strain evidence="3">Se-Cadez</strain>
    </source>
</reference>
<evidence type="ECO:0000259" key="2">
    <source>
        <dbReference type="Pfam" id="PF14258"/>
    </source>
</evidence>
<keyword evidence="1" id="KW-1133">Transmembrane helix</keyword>
<comment type="caution">
    <text evidence="3">The sequence shown here is derived from an EMBL/GenBank/DDBJ whole genome shotgun (WGS) entry which is preliminary data.</text>
</comment>
<keyword evidence="1" id="KW-0472">Membrane</keyword>
<feature type="domain" description="DUF4350" evidence="2">
    <location>
        <begin position="47"/>
        <end position="271"/>
    </location>
</feature>
<protein>
    <recommendedName>
        <fullName evidence="2">DUF4350 domain-containing protein</fullName>
    </recommendedName>
</protein>
<dbReference type="Pfam" id="PF14258">
    <property type="entry name" value="DUF4350"/>
    <property type="match status" value="1"/>
</dbReference>
<keyword evidence="1" id="KW-0812">Transmembrane</keyword>
<dbReference type="EMBL" id="MPRJ01000019">
    <property type="protein sequence ID" value="OOZ37035.1"/>
    <property type="molecule type" value="Genomic_DNA"/>
</dbReference>
<sequence>MSRANRIALIVIGLLLVAGIGWYVSWFLNNHERHYSDVLVEISPEARRNKFLAAEHYLRRTGMEVESVSGRDILANLPPVEDALLIGCLGNRLAPQRFDNLVEWLKQGGRLIVTPPAYWDEDEEGNALLEELGVRLMPSEFAWSGECIEMPAAGMGNGEASVEGEQVCIEGQEGQDVTDDEGAESSDEDDLSIVLIDVPSQGREVTAAFRGHRYLEDVDDWASWRLASEEGFHLLQYPVEHGVVTVLSDLDLFRNEKIGEWDHAYLLSELTRDSGKAWLLYSTDMPSLPELLWRHAPFIVVLLAALLLAALWRMLLYTGPRLLQERIRRNLLEHIDATAEFGWRVDRGRQLFENNRSVIEQAWRKRHPGLNGMEIGQRCEWIGEKSGLTANAVYRTLYGEVAAEQDFIKATMVLQRLVSGLSYKREQR</sequence>